<dbReference type="InterPro" id="IPR000421">
    <property type="entry name" value="FA58C"/>
</dbReference>
<dbReference type="RefSeq" id="WP_225552508.1">
    <property type="nucleotide sequence ID" value="NZ_JADEYP010000012.1"/>
</dbReference>
<dbReference type="InterPro" id="IPR008979">
    <property type="entry name" value="Galactose-bd-like_sf"/>
</dbReference>
<dbReference type="Pfam" id="PF00754">
    <property type="entry name" value="F5_F8_type_C"/>
    <property type="match status" value="1"/>
</dbReference>
<protein>
    <submittedName>
        <fullName evidence="2">DUF1735 domain-containing protein</fullName>
    </submittedName>
</protein>
<feature type="domain" description="F5/8 type C" evidence="1">
    <location>
        <begin position="307"/>
        <end position="458"/>
    </location>
</feature>
<gene>
    <name evidence="2" type="ORF">IPZ78_08015</name>
</gene>
<comment type="caution">
    <text evidence="2">The sequence shown here is derived from an EMBL/GenBank/DDBJ whole genome shotgun (WGS) entry which is preliminary data.</text>
</comment>
<dbReference type="EMBL" id="JADEYP010000012">
    <property type="protein sequence ID" value="MCA5005097.1"/>
    <property type="molecule type" value="Genomic_DNA"/>
</dbReference>
<dbReference type="Gene3D" id="2.60.40.1740">
    <property type="entry name" value="hypothetical protein (bacova_03559)"/>
    <property type="match status" value="2"/>
</dbReference>
<keyword evidence="3" id="KW-1185">Reference proteome</keyword>
<evidence type="ECO:0000259" key="1">
    <source>
        <dbReference type="PROSITE" id="PS50022"/>
    </source>
</evidence>
<evidence type="ECO:0000313" key="3">
    <source>
        <dbReference type="Proteomes" id="UP001165302"/>
    </source>
</evidence>
<dbReference type="PROSITE" id="PS51257">
    <property type="entry name" value="PROKAR_LIPOPROTEIN"/>
    <property type="match status" value="1"/>
</dbReference>
<dbReference type="Gene3D" id="2.60.120.260">
    <property type="entry name" value="Galactose-binding domain-like"/>
    <property type="match status" value="1"/>
</dbReference>
<accession>A0ABS7Z6B4</accession>
<evidence type="ECO:0000313" key="2">
    <source>
        <dbReference type="EMBL" id="MCA5005097.1"/>
    </source>
</evidence>
<name>A0ABS7Z6B4_9SPHI</name>
<dbReference type="SUPFAM" id="SSF49785">
    <property type="entry name" value="Galactose-binding domain-like"/>
    <property type="match status" value="1"/>
</dbReference>
<sequence length="458" mass="52629">MNNIYKISFFILLLSIFSCKKESLIRDDLYAQVVSSLSNYQYVPSNNYDSVLFNMGAYIDSRSYPGLPAIVDKANAEDTYITGKISYDPALFEIFDSIYHTNALPLTDEKLFKVINDGKLLLKQGQTITSDSLKIKLNDFTTFPATNKTYKYLVPIVFSTTSSNIKLKSNIIYYIFSFRIVNNIIISIENTFFDLDDKNLAYNFDFKISTRVSKDIAIELEDLSSKQSIEEYNSKSGGNYIALPKDSYSLKTSVSFPANETNNNIKSVFVINDYSKIDESKSYILPLKIKNLNNSPTYYIRIWRNDIINDNEKINGNPINKKDWSIQVSSEYNQNSLKERAIDNNNTTTWSSKTTPKPHWLILDLGKIHSIKGFEIVPNYTYRTENILEMDIYSSNDNINWTYQGIYIGSLTSSSSSSSSPDFKYFSFRNKVNNRYFKFVINKHTANYTGLNEISAYE</sequence>
<dbReference type="Pfam" id="PF08522">
    <property type="entry name" value="BT_3987-like_N"/>
    <property type="match status" value="1"/>
</dbReference>
<reference evidence="2" key="1">
    <citation type="submission" date="2020-10" db="EMBL/GenBank/DDBJ databases">
        <authorList>
            <person name="Lu T."/>
            <person name="Wang Q."/>
            <person name="Han X."/>
        </authorList>
    </citation>
    <scope>NUCLEOTIDE SEQUENCE</scope>
    <source>
        <strain evidence="2">WQ 366</strain>
    </source>
</reference>
<dbReference type="Proteomes" id="UP001165302">
    <property type="component" value="Unassembled WGS sequence"/>
</dbReference>
<dbReference type="PROSITE" id="PS50022">
    <property type="entry name" value="FA58C_3"/>
    <property type="match status" value="1"/>
</dbReference>
<proteinExistence type="predicted"/>
<organism evidence="2 3">
    <name type="scientific">Sphingobacterium bovistauri</name>
    <dbReference type="NCBI Taxonomy" id="2781959"/>
    <lineage>
        <taxon>Bacteria</taxon>
        <taxon>Pseudomonadati</taxon>
        <taxon>Bacteroidota</taxon>
        <taxon>Sphingobacteriia</taxon>
        <taxon>Sphingobacteriales</taxon>
        <taxon>Sphingobacteriaceae</taxon>
        <taxon>Sphingobacterium</taxon>
    </lineage>
</organism>
<dbReference type="InterPro" id="IPR013728">
    <property type="entry name" value="BT_3987-like_N"/>
</dbReference>